<evidence type="ECO:0000256" key="1">
    <source>
        <dbReference type="ARBA" id="ARBA00009903"/>
    </source>
</evidence>
<comment type="catalytic activity">
    <reaction evidence="9">
        <text>L-seryl-[protein] + ATP = O-phospho-L-seryl-[protein] + ADP + H(+)</text>
        <dbReference type="Rhea" id="RHEA:17989"/>
        <dbReference type="Rhea" id="RHEA-COMP:9863"/>
        <dbReference type="Rhea" id="RHEA-COMP:11604"/>
        <dbReference type="ChEBI" id="CHEBI:15378"/>
        <dbReference type="ChEBI" id="CHEBI:29999"/>
        <dbReference type="ChEBI" id="CHEBI:30616"/>
        <dbReference type="ChEBI" id="CHEBI:83421"/>
        <dbReference type="ChEBI" id="CHEBI:456216"/>
        <dbReference type="EC" id="2.7.11.1"/>
    </reaction>
</comment>
<dbReference type="EMBL" id="JAHRHJ020000009">
    <property type="protein sequence ID" value="KAH9303536.1"/>
    <property type="molecule type" value="Genomic_DNA"/>
</dbReference>
<dbReference type="InterPro" id="IPR017441">
    <property type="entry name" value="Protein_kinase_ATP_BS"/>
</dbReference>
<organism evidence="14 15">
    <name type="scientific">Taxus chinensis</name>
    <name type="common">Chinese yew</name>
    <name type="synonym">Taxus wallichiana var. chinensis</name>
    <dbReference type="NCBI Taxonomy" id="29808"/>
    <lineage>
        <taxon>Eukaryota</taxon>
        <taxon>Viridiplantae</taxon>
        <taxon>Streptophyta</taxon>
        <taxon>Embryophyta</taxon>
        <taxon>Tracheophyta</taxon>
        <taxon>Spermatophyta</taxon>
        <taxon>Pinopsida</taxon>
        <taxon>Pinidae</taxon>
        <taxon>Conifers II</taxon>
        <taxon>Cupressales</taxon>
        <taxon>Taxaceae</taxon>
        <taxon>Taxus</taxon>
    </lineage>
</organism>
<evidence type="ECO:0000256" key="3">
    <source>
        <dbReference type="ARBA" id="ARBA00022527"/>
    </source>
</evidence>
<dbReference type="Gene3D" id="1.10.510.10">
    <property type="entry name" value="Transferase(Phosphotransferase) domain 1"/>
    <property type="match status" value="2"/>
</dbReference>
<dbReference type="EC" id="2.7.11.1" evidence="2"/>
<dbReference type="InterPro" id="IPR011009">
    <property type="entry name" value="Kinase-like_dom_sf"/>
</dbReference>
<comment type="catalytic activity">
    <reaction evidence="8">
        <text>L-threonyl-[protein] + ATP = O-phospho-L-threonyl-[protein] + ADP + H(+)</text>
        <dbReference type="Rhea" id="RHEA:46608"/>
        <dbReference type="Rhea" id="RHEA-COMP:11060"/>
        <dbReference type="Rhea" id="RHEA-COMP:11605"/>
        <dbReference type="ChEBI" id="CHEBI:15378"/>
        <dbReference type="ChEBI" id="CHEBI:30013"/>
        <dbReference type="ChEBI" id="CHEBI:30616"/>
        <dbReference type="ChEBI" id="CHEBI:61977"/>
        <dbReference type="ChEBI" id="CHEBI:456216"/>
        <dbReference type="EC" id="2.7.11.1"/>
    </reaction>
</comment>
<evidence type="ECO:0000256" key="7">
    <source>
        <dbReference type="ARBA" id="ARBA00022840"/>
    </source>
</evidence>
<evidence type="ECO:0000256" key="6">
    <source>
        <dbReference type="ARBA" id="ARBA00022777"/>
    </source>
</evidence>
<keyword evidence="15" id="KW-1185">Reference proteome</keyword>
<keyword evidence="3 11" id="KW-0723">Serine/threonine-protein kinase</keyword>
<evidence type="ECO:0000256" key="4">
    <source>
        <dbReference type="ARBA" id="ARBA00022679"/>
    </source>
</evidence>
<evidence type="ECO:0000256" key="8">
    <source>
        <dbReference type="ARBA" id="ARBA00047899"/>
    </source>
</evidence>
<dbReference type="PROSITE" id="PS50011">
    <property type="entry name" value="PROTEIN_KINASE_DOM"/>
    <property type="match status" value="1"/>
</dbReference>
<accession>A0AA38FIK9</accession>
<dbReference type="PANTHER" id="PTHR45637">
    <property type="entry name" value="FLIPPASE KINASE 1-RELATED"/>
    <property type="match status" value="1"/>
</dbReference>
<feature type="domain" description="Protein kinase" evidence="12">
    <location>
        <begin position="26"/>
        <end position="331"/>
    </location>
</feature>
<dbReference type="OMA" id="TRWEIGV"/>
<dbReference type="SMART" id="SM00220">
    <property type="entry name" value="S_TKc"/>
    <property type="match status" value="1"/>
</dbReference>
<dbReference type="InterPro" id="IPR008271">
    <property type="entry name" value="Ser/Thr_kinase_AS"/>
</dbReference>
<protein>
    <recommendedName>
        <fullName evidence="2">non-specific serine/threonine protein kinase</fullName>
        <ecNumber evidence="2">2.7.11.1</ecNumber>
    </recommendedName>
</protein>
<name>A0AA38FIK9_TAXCH</name>
<evidence type="ECO:0000256" key="11">
    <source>
        <dbReference type="RuleBase" id="RU000304"/>
    </source>
</evidence>
<evidence type="ECO:0000259" key="13">
    <source>
        <dbReference type="PROSITE" id="PS51285"/>
    </source>
</evidence>
<dbReference type="Pfam" id="PF00069">
    <property type="entry name" value="Pkinase"/>
    <property type="match status" value="2"/>
</dbReference>
<evidence type="ECO:0000256" key="10">
    <source>
        <dbReference type="PROSITE-ProRule" id="PRU10141"/>
    </source>
</evidence>
<comment type="caution">
    <text evidence="14">The sequence shown here is derived from an EMBL/GenBank/DDBJ whole genome shotgun (WGS) entry which is preliminary data.</text>
</comment>
<dbReference type="GO" id="GO:0005524">
    <property type="term" value="F:ATP binding"/>
    <property type="evidence" value="ECO:0007669"/>
    <property type="project" value="UniProtKB-UniRule"/>
</dbReference>
<dbReference type="InterPro" id="IPR000961">
    <property type="entry name" value="AGC-kinase_C"/>
</dbReference>
<evidence type="ECO:0000313" key="14">
    <source>
        <dbReference type="EMBL" id="KAH9303536.1"/>
    </source>
</evidence>
<dbReference type="PROSITE" id="PS00107">
    <property type="entry name" value="PROTEIN_KINASE_ATP"/>
    <property type="match status" value="1"/>
</dbReference>
<keyword evidence="5 10" id="KW-0547">Nucleotide-binding</keyword>
<evidence type="ECO:0000256" key="5">
    <source>
        <dbReference type="ARBA" id="ARBA00022741"/>
    </source>
</evidence>
<feature type="binding site" evidence="10">
    <location>
        <position position="55"/>
    </location>
    <ligand>
        <name>ATP</name>
        <dbReference type="ChEBI" id="CHEBI:30616"/>
    </ligand>
</feature>
<evidence type="ECO:0000313" key="15">
    <source>
        <dbReference type="Proteomes" id="UP000824469"/>
    </source>
</evidence>
<dbReference type="FunFam" id="1.10.510.10:FF:000294">
    <property type="entry name" value="Serine/threonine-protein kinase OXI1"/>
    <property type="match status" value="1"/>
</dbReference>
<dbReference type="FunFam" id="1.10.510.10:FF:000312">
    <property type="entry name" value="Serine/threonine-protein kinase OXI1"/>
    <property type="match status" value="1"/>
</dbReference>
<dbReference type="PROSITE" id="PS51285">
    <property type="entry name" value="AGC_KINASE_CTER"/>
    <property type="match status" value="1"/>
</dbReference>
<proteinExistence type="inferred from homology"/>
<dbReference type="PROSITE" id="PS00108">
    <property type="entry name" value="PROTEIN_KINASE_ST"/>
    <property type="match status" value="1"/>
</dbReference>
<keyword evidence="4" id="KW-0808">Transferase</keyword>
<dbReference type="AlphaFoldDB" id="A0AA38FIK9"/>
<gene>
    <name evidence="14" type="ORF">KI387_043898</name>
</gene>
<feature type="domain" description="AGC-kinase C-terminal" evidence="13">
    <location>
        <begin position="332"/>
        <end position="402"/>
    </location>
</feature>
<dbReference type="GO" id="GO:0004674">
    <property type="term" value="F:protein serine/threonine kinase activity"/>
    <property type="evidence" value="ECO:0007669"/>
    <property type="project" value="UniProtKB-KW"/>
</dbReference>
<comment type="similarity">
    <text evidence="1">Belongs to the protein kinase superfamily. AGC Ser/Thr protein kinase family.</text>
</comment>
<dbReference type="SUPFAM" id="SSF56112">
    <property type="entry name" value="Protein kinase-like (PK-like)"/>
    <property type="match status" value="1"/>
</dbReference>
<evidence type="ECO:0000259" key="12">
    <source>
        <dbReference type="PROSITE" id="PS50011"/>
    </source>
</evidence>
<keyword evidence="7 10" id="KW-0067">ATP-binding</keyword>
<keyword evidence="6" id="KW-0418">Kinase</keyword>
<dbReference type="InterPro" id="IPR000719">
    <property type="entry name" value="Prot_kinase_dom"/>
</dbReference>
<evidence type="ECO:0000256" key="2">
    <source>
        <dbReference type="ARBA" id="ARBA00012513"/>
    </source>
</evidence>
<reference evidence="14 15" key="1">
    <citation type="journal article" date="2021" name="Nat. Plants">
        <title>The Taxus genome provides insights into paclitaxel biosynthesis.</title>
        <authorList>
            <person name="Xiong X."/>
            <person name="Gou J."/>
            <person name="Liao Q."/>
            <person name="Li Y."/>
            <person name="Zhou Q."/>
            <person name="Bi G."/>
            <person name="Li C."/>
            <person name="Du R."/>
            <person name="Wang X."/>
            <person name="Sun T."/>
            <person name="Guo L."/>
            <person name="Liang H."/>
            <person name="Lu P."/>
            <person name="Wu Y."/>
            <person name="Zhang Z."/>
            <person name="Ro D.K."/>
            <person name="Shang Y."/>
            <person name="Huang S."/>
            <person name="Yan J."/>
        </authorList>
    </citation>
    <scope>NUCLEOTIDE SEQUENCE [LARGE SCALE GENOMIC DNA]</scope>
    <source>
        <strain evidence="14">Ta-2019</strain>
    </source>
</reference>
<dbReference type="Proteomes" id="UP000824469">
    <property type="component" value="Unassembled WGS sequence"/>
</dbReference>
<evidence type="ECO:0000256" key="9">
    <source>
        <dbReference type="ARBA" id="ARBA00048679"/>
    </source>
</evidence>
<dbReference type="Gene3D" id="3.30.200.20">
    <property type="entry name" value="Phosphorylase Kinase, domain 1"/>
    <property type="match status" value="1"/>
</dbReference>
<sequence length="402" mass="45036">MRLHLSEGPASPSPQQDDLEMKMDELRALKVVGKGAMGTVFLVEKPGCDRPLALKAMSKSVMEKRSGRLKGARTEKEILRSLRHPFLPNLVGHVETDKMVGWVVDYCPGGDLNALRRIQPDRTFPECIIRFYAAEIVLALEHLHELGVAYRDLKPENILVQADGHIMLTDFDLSTRLPPRTAQSSNAAQDSGPRTQRRSATFALMTSWMTSLRSIRVSPVNRKGGGTTPSSGRSNSFVGTEEYVAPEMLKGDGHDFAVDWWAMGVLLYEMLCGKTPFMGSNRQETFYRILVTHPQFTGPWTPLHDLIGRLLVKDPHNRLGSAEEIKRHAFFKGLAWESIETVSRAPFVPSPVSLDDLSSIQSIDVEEYLDHNQIRSKDVKKQMRGGCKSETRKVVTDAFSMF</sequence>